<evidence type="ECO:0000256" key="12">
    <source>
        <dbReference type="SAM" id="MobiDB-lite"/>
    </source>
</evidence>
<comment type="subcellular location">
    <subcellularLocation>
        <location evidence="10">Mitochondrion inner membrane</location>
        <topology evidence="10">Multi-pass membrane protein</topology>
    </subcellularLocation>
</comment>
<dbReference type="PANTHER" id="PTHR31961:SF3">
    <property type="entry name" value="SENSITIVE TO HIGH EXPRESSION PROTEIN 9, MITOCHONDRIAL"/>
    <property type="match status" value="1"/>
</dbReference>
<keyword evidence="8 10" id="KW-0472">Membrane</keyword>
<dbReference type="PANTHER" id="PTHR31961">
    <property type="entry name" value="SENSITIVE TO HIGH EXPRESSION PROTEIN 9, MITOCHONDRIAL"/>
    <property type="match status" value="1"/>
</dbReference>
<organism evidence="13 14">
    <name type="scientific">Delitschia confertaspora ATCC 74209</name>
    <dbReference type="NCBI Taxonomy" id="1513339"/>
    <lineage>
        <taxon>Eukaryota</taxon>
        <taxon>Fungi</taxon>
        <taxon>Dikarya</taxon>
        <taxon>Ascomycota</taxon>
        <taxon>Pezizomycotina</taxon>
        <taxon>Dothideomycetes</taxon>
        <taxon>Pleosporomycetidae</taxon>
        <taxon>Pleosporales</taxon>
        <taxon>Delitschiaceae</taxon>
        <taxon>Delitschia</taxon>
    </lineage>
</organism>
<keyword evidence="3 10" id="KW-0999">Mitochondrion inner membrane</keyword>
<comment type="similarity">
    <text evidence="1 10">Belongs to the SHE9 family.</text>
</comment>
<evidence type="ECO:0000256" key="7">
    <source>
        <dbReference type="ARBA" id="ARBA00023128"/>
    </source>
</evidence>
<keyword evidence="2 10" id="KW-0812">Transmembrane</keyword>
<sequence length="549" mass="61183">MRPLLQHASRLIRHNALFLPTTHRNSQPLSSILHAASGSPSIYLQCQFRKSSLLVSADNRRFVASILDSKLTQHRSLSSSRTDSEKPIELPGPSTETKYSSDTEKPIELPGPSAETKSPSDTEPSLVTDSQLQSPEATNPESQPRSEAVTKHQKDEDTINRVPDEDLPSHRERQRWDLSKQFSKLMDELLPKLAIVTQKVNTYTGTDYSGIAALRREIKEQEKFVKSRRVKVEEAKQALDEAHAQQASSQKEVVGLLERKHSWSAADLERYMSLIRSEHLNDQAVNAAKENVQAAETALEEARTHLEKRERAQYHEEQIWSDTIRRNSTWVTFGLMGVNIFLLLASLLFIEPWRRRRMVREIRSALDEHKIAMQPAMAAESVTPAQQKPAPPTETQSTSPIQDQAIELVELPSASPVDTQSTPATEVGITATVQPTAKTQETIEVPDESLTMLPGAVEPALDNEACIMSEAAEGSEIARETEPSAEEEAQELTPSWAYWKNKITAEAEDLISERPISIRKVDYTAAILQGVCAGAFIAGSILLVLIKRN</sequence>
<protein>
    <recommendedName>
        <fullName evidence="10">Sensitive to high expression protein 9, mitochondrial</fullName>
    </recommendedName>
</protein>
<name>A0A9P4MV77_9PLEO</name>
<dbReference type="Pfam" id="PF05546">
    <property type="entry name" value="She9_MDM33"/>
    <property type="match status" value="1"/>
</dbReference>
<evidence type="ECO:0000256" key="6">
    <source>
        <dbReference type="ARBA" id="ARBA00023054"/>
    </source>
</evidence>
<evidence type="ECO:0000313" key="14">
    <source>
        <dbReference type="Proteomes" id="UP000799536"/>
    </source>
</evidence>
<dbReference type="InterPro" id="IPR008839">
    <property type="entry name" value="MDM33_fungi"/>
</dbReference>
<feature type="coiled-coil region" evidence="11">
    <location>
        <begin position="285"/>
        <end position="312"/>
    </location>
</feature>
<proteinExistence type="inferred from homology"/>
<evidence type="ECO:0000256" key="10">
    <source>
        <dbReference type="RuleBase" id="RU364128"/>
    </source>
</evidence>
<evidence type="ECO:0000256" key="8">
    <source>
        <dbReference type="ARBA" id="ARBA00023136"/>
    </source>
</evidence>
<comment type="caution">
    <text evidence="13">The sequence shown here is derived from an EMBL/GenBank/DDBJ whole genome shotgun (WGS) entry which is preliminary data.</text>
</comment>
<evidence type="ECO:0000256" key="9">
    <source>
        <dbReference type="ARBA" id="ARBA00024807"/>
    </source>
</evidence>
<evidence type="ECO:0000313" key="13">
    <source>
        <dbReference type="EMBL" id="KAF2204396.1"/>
    </source>
</evidence>
<keyword evidence="14" id="KW-1185">Reference proteome</keyword>
<feature type="transmembrane region" description="Helical" evidence="10">
    <location>
        <begin position="330"/>
        <end position="350"/>
    </location>
</feature>
<keyword evidence="7 10" id="KW-0496">Mitochondrion</keyword>
<dbReference type="OrthoDB" id="5595506at2759"/>
<feature type="compositionally biased region" description="Polar residues" evidence="12">
    <location>
        <begin position="115"/>
        <end position="145"/>
    </location>
</feature>
<keyword evidence="5 10" id="KW-1133">Transmembrane helix</keyword>
<dbReference type="AlphaFoldDB" id="A0A9P4MV77"/>
<evidence type="ECO:0000256" key="1">
    <source>
        <dbReference type="ARBA" id="ARBA00007472"/>
    </source>
</evidence>
<gene>
    <name evidence="13" type="ORF">GQ43DRAFT_409601</name>
</gene>
<evidence type="ECO:0000256" key="2">
    <source>
        <dbReference type="ARBA" id="ARBA00022692"/>
    </source>
</evidence>
<evidence type="ECO:0000256" key="4">
    <source>
        <dbReference type="ARBA" id="ARBA00022946"/>
    </source>
</evidence>
<feature type="transmembrane region" description="Helical" evidence="10">
    <location>
        <begin position="523"/>
        <end position="546"/>
    </location>
</feature>
<accession>A0A9P4MV77</accession>
<reference evidence="13" key="1">
    <citation type="journal article" date="2020" name="Stud. Mycol.">
        <title>101 Dothideomycetes genomes: a test case for predicting lifestyles and emergence of pathogens.</title>
        <authorList>
            <person name="Haridas S."/>
            <person name="Albert R."/>
            <person name="Binder M."/>
            <person name="Bloem J."/>
            <person name="Labutti K."/>
            <person name="Salamov A."/>
            <person name="Andreopoulos B."/>
            <person name="Baker S."/>
            <person name="Barry K."/>
            <person name="Bills G."/>
            <person name="Bluhm B."/>
            <person name="Cannon C."/>
            <person name="Castanera R."/>
            <person name="Culley D."/>
            <person name="Daum C."/>
            <person name="Ezra D."/>
            <person name="Gonzalez J."/>
            <person name="Henrissat B."/>
            <person name="Kuo A."/>
            <person name="Liang C."/>
            <person name="Lipzen A."/>
            <person name="Lutzoni F."/>
            <person name="Magnuson J."/>
            <person name="Mondo S."/>
            <person name="Nolan M."/>
            <person name="Ohm R."/>
            <person name="Pangilinan J."/>
            <person name="Park H.-J."/>
            <person name="Ramirez L."/>
            <person name="Alfaro M."/>
            <person name="Sun H."/>
            <person name="Tritt A."/>
            <person name="Yoshinaga Y."/>
            <person name="Zwiers L.-H."/>
            <person name="Turgeon B."/>
            <person name="Goodwin S."/>
            <person name="Spatafora J."/>
            <person name="Crous P."/>
            <person name="Grigoriev I."/>
        </authorList>
    </citation>
    <scope>NUCLEOTIDE SEQUENCE</scope>
    <source>
        <strain evidence="13">ATCC 74209</strain>
    </source>
</reference>
<keyword evidence="6 11" id="KW-0175">Coiled coil</keyword>
<evidence type="ECO:0000256" key="11">
    <source>
        <dbReference type="SAM" id="Coils"/>
    </source>
</evidence>
<feature type="region of interest" description="Disordered" evidence="12">
    <location>
        <begin position="376"/>
        <end position="399"/>
    </location>
</feature>
<keyword evidence="4 10" id="KW-0809">Transit peptide</keyword>
<evidence type="ECO:0000256" key="5">
    <source>
        <dbReference type="ARBA" id="ARBA00022989"/>
    </source>
</evidence>
<dbReference type="GO" id="GO:0005743">
    <property type="term" value="C:mitochondrial inner membrane"/>
    <property type="evidence" value="ECO:0007669"/>
    <property type="project" value="UniProtKB-SubCell"/>
</dbReference>
<dbReference type="GO" id="GO:0007007">
    <property type="term" value="P:inner mitochondrial membrane organization"/>
    <property type="evidence" value="ECO:0007669"/>
    <property type="project" value="TreeGrafter"/>
</dbReference>
<comment type="subunit">
    <text evidence="10">Homooligomer.</text>
</comment>
<comment type="function">
    <text evidence="9">Required for the maintenance of the structure of the mitochondrial inner membrane. Involved in mitochondrial morphology. Causes growth arrest when highly overexpressed.</text>
</comment>
<feature type="compositionally biased region" description="Basic and acidic residues" evidence="12">
    <location>
        <begin position="148"/>
        <end position="173"/>
    </location>
</feature>
<dbReference type="Proteomes" id="UP000799536">
    <property type="component" value="Unassembled WGS sequence"/>
</dbReference>
<evidence type="ECO:0000256" key="3">
    <source>
        <dbReference type="ARBA" id="ARBA00022792"/>
    </source>
</evidence>
<dbReference type="EMBL" id="ML993877">
    <property type="protein sequence ID" value="KAF2204396.1"/>
    <property type="molecule type" value="Genomic_DNA"/>
</dbReference>
<feature type="region of interest" description="Disordered" evidence="12">
    <location>
        <begin position="71"/>
        <end position="173"/>
    </location>
</feature>